<dbReference type="EMBL" id="CP136051">
    <property type="protein sequence ID" value="WOK04512.1"/>
    <property type="molecule type" value="Genomic_DNA"/>
</dbReference>
<keyword evidence="3" id="KW-1185">Reference proteome</keyword>
<dbReference type="Proteomes" id="UP001302349">
    <property type="component" value="Chromosome"/>
</dbReference>
<name>A0ABZ0IJ24_9BACT</name>
<dbReference type="Gene3D" id="3.40.630.30">
    <property type="match status" value="1"/>
</dbReference>
<dbReference type="GO" id="GO:0016746">
    <property type="term" value="F:acyltransferase activity"/>
    <property type="evidence" value="ECO:0007669"/>
    <property type="project" value="UniProtKB-KW"/>
</dbReference>
<protein>
    <submittedName>
        <fullName evidence="2">GNAT family N-acetyltransferase</fullName>
        <ecNumber evidence="2">2.3.1.-</ecNumber>
    </submittedName>
</protein>
<dbReference type="RefSeq" id="WP_317487322.1">
    <property type="nucleotide sequence ID" value="NZ_CP136051.1"/>
</dbReference>
<reference evidence="2 3" key="1">
    <citation type="journal article" date="2023" name="Microbiol. Resour. Announc.">
        <title>Complete Genome Sequence of Imperialibacter roseus strain P4T.</title>
        <authorList>
            <person name="Tizabi D.R."/>
            <person name="Bachvaroff T."/>
            <person name="Hill R.T."/>
        </authorList>
    </citation>
    <scope>NUCLEOTIDE SEQUENCE [LARGE SCALE GENOMIC DNA]</scope>
    <source>
        <strain evidence="2 3">P4T</strain>
    </source>
</reference>
<evidence type="ECO:0000259" key="1">
    <source>
        <dbReference type="PROSITE" id="PS51186"/>
    </source>
</evidence>
<dbReference type="PROSITE" id="PS51186">
    <property type="entry name" value="GNAT"/>
    <property type="match status" value="1"/>
</dbReference>
<keyword evidence="2" id="KW-0808">Transferase</keyword>
<dbReference type="InterPro" id="IPR016181">
    <property type="entry name" value="Acyl_CoA_acyltransferase"/>
</dbReference>
<proteinExistence type="predicted"/>
<feature type="domain" description="N-acetyltransferase" evidence="1">
    <location>
        <begin position="1"/>
        <end position="145"/>
    </location>
</feature>
<dbReference type="CDD" id="cd04301">
    <property type="entry name" value="NAT_SF"/>
    <property type="match status" value="1"/>
</dbReference>
<gene>
    <name evidence="2" type="ORF">RT717_15635</name>
</gene>
<dbReference type="InterPro" id="IPR000182">
    <property type="entry name" value="GNAT_dom"/>
</dbReference>
<dbReference type="EC" id="2.3.1.-" evidence="2"/>
<organism evidence="2 3">
    <name type="scientific">Imperialibacter roseus</name>
    <dbReference type="NCBI Taxonomy" id="1324217"/>
    <lineage>
        <taxon>Bacteria</taxon>
        <taxon>Pseudomonadati</taxon>
        <taxon>Bacteroidota</taxon>
        <taxon>Cytophagia</taxon>
        <taxon>Cytophagales</taxon>
        <taxon>Flammeovirgaceae</taxon>
        <taxon>Imperialibacter</taxon>
    </lineage>
</organism>
<dbReference type="SUPFAM" id="SSF55729">
    <property type="entry name" value="Acyl-CoA N-acyltransferases (Nat)"/>
    <property type="match status" value="1"/>
</dbReference>
<accession>A0ABZ0IJ24</accession>
<keyword evidence="2" id="KW-0012">Acyltransferase</keyword>
<sequence length="153" mass="18187">MIRNYLPDDYAKVMEVFRLNIPQFFASEEEADLTDYLKEHGDSYYVIEVKGEIIGAGGHHYPLPGVGRLSWDFFRPEVQGKGWGRKLINHSLDEIRSKKHVKRLEVWTSQQSYQFYAKFGFNVHRVEKDFWAKGFDLYHMEMIADKIQRPTYF</sequence>
<dbReference type="Pfam" id="PF13673">
    <property type="entry name" value="Acetyltransf_10"/>
    <property type="match status" value="1"/>
</dbReference>
<evidence type="ECO:0000313" key="3">
    <source>
        <dbReference type="Proteomes" id="UP001302349"/>
    </source>
</evidence>
<evidence type="ECO:0000313" key="2">
    <source>
        <dbReference type="EMBL" id="WOK04512.1"/>
    </source>
</evidence>